<protein>
    <submittedName>
        <fullName evidence="3">Uncharacterized protein</fullName>
    </submittedName>
</protein>
<dbReference type="InterPro" id="IPR058240">
    <property type="entry name" value="rSAM_sf"/>
</dbReference>
<evidence type="ECO:0000313" key="3">
    <source>
        <dbReference type="EMBL" id="AOB42162.1"/>
    </source>
</evidence>
<reference evidence="3" key="1">
    <citation type="submission" date="2016-05" db="EMBL/GenBank/DDBJ databases">
        <title>Complete sequence and organization of pFR260, the Bacillus thuringiensis INTA Fr7-4 plasmid harbouring the insecticidal genes.</title>
        <authorList>
            <person name="Navas L.E."/>
            <person name="Amadio A.F."/>
            <person name="Ortiz E.M."/>
            <person name="Sauka D.H."/>
            <person name="Benintende G.B."/>
            <person name="Zandomeni R.O."/>
            <person name="Berretta M.F."/>
        </authorList>
    </citation>
    <scope>NUCLEOTIDE SEQUENCE</scope>
    <source>
        <strain evidence="3">INTA Fr7-4</strain>
        <plasmid evidence="3">pFR260</plasmid>
    </source>
</reference>
<geneLocation type="plasmid" evidence="3">
    <name>pFR260</name>
</geneLocation>
<feature type="domain" description="4Fe4S-binding SPASM" evidence="2">
    <location>
        <begin position="196"/>
        <end position="240"/>
    </location>
</feature>
<dbReference type="Pfam" id="PF04055">
    <property type="entry name" value="Radical_SAM"/>
    <property type="match status" value="1"/>
</dbReference>
<dbReference type="GO" id="GO:0003824">
    <property type="term" value="F:catalytic activity"/>
    <property type="evidence" value="ECO:0007669"/>
    <property type="project" value="InterPro"/>
</dbReference>
<dbReference type="SUPFAM" id="SSF102114">
    <property type="entry name" value="Radical SAM enzymes"/>
    <property type="match status" value="1"/>
</dbReference>
<dbReference type="AlphaFoldDB" id="A0A1B2RBZ1"/>
<gene>
    <name evidence="3" type="ORF">pFR260_065</name>
</gene>
<dbReference type="InterPro" id="IPR013785">
    <property type="entry name" value="Aldolase_TIM"/>
</dbReference>
<accession>A0A1B2RBZ1</accession>
<evidence type="ECO:0000259" key="2">
    <source>
        <dbReference type="Pfam" id="PF13186"/>
    </source>
</evidence>
<organism evidence="3">
    <name type="scientific">Bacillus thuringiensis</name>
    <dbReference type="NCBI Taxonomy" id="1428"/>
    <lineage>
        <taxon>Bacteria</taxon>
        <taxon>Bacillati</taxon>
        <taxon>Bacillota</taxon>
        <taxon>Bacilli</taxon>
        <taxon>Bacillales</taxon>
        <taxon>Bacillaceae</taxon>
        <taxon>Bacillus</taxon>
        <taxon>Bacillus cereus group</taxon>
    </lineage>
</organism>
<dbReference type="RefSeq" id="WP_076776020.1">
    <property type="nucleotide sequence ID" value="NZ_CP125663.1"/>
</dbReference>
<dbReference type="SFLD" id="SFLDS00029">
    <property type="entry name" value="Radical_SAM"/>
    <property type="match status" value="1"/>
</dbReference>
<dbReference type="CDD" id="cd01335">
    <property type="entry name" value="Radical_SAM"/>
    <property type="match status" value="1"/>
</dbReference>
<proteinExistence type="predicted"/>
<keyword evidence="3" id="KW-0614">Plasmid</keyword>
<evidence type="ECO:0000259" key="1">
    <source>
        <dbReference type="Pfam" id="PF04055"/>
    </source>
</evidence>
<dbReference type="EMBL" id="KX258624">
    <property type="protein sequence ID" value="AOB42162.1"/>
    <property type="molecule type" value="Genomic_DNA"/>
</dbReference>
<dbReference type="InterPro" id="IPR050377">
    <property type="entry name" value="Radical_SAM_PqqE_MftC-like"/>
</dbReference>
<sequence length="310" mass="36246">MITNNLSFQITWDCDAKCAHCFQEHVNYNLSIEKTIELIKFMSSRYKLTHINFTGGEPFLRYDFLKEVMQYNNRLKLKSRVITNCKWCESEELIYERIEELTANGLDLVTVSYDYFHSRYIPLENIIRFIKVCNKIGLDVVLYSSLSTATEQKTRALIEKLKSKTNFEVLYRWVIPPGKSKLKTMNTKKIEDLPNCCSIQNIYTIWPNGEVLTCCSVGTSKKLSVGNLNHDSFEDLLNRRCNNDIYKIIEHEGPKGIYDRLPNELKNLFSGKRYVNNCHFCSEIVNHPETFKYLKVMKINDIDIADKILL</sequence>
<dbReference type="Gene3D" id="3.20.20.70">
    <property type="entry name" value="Aldolase class I"/>
    <property type="match status" value="1"/>
</dbReference>
<name>A0A1B2RBZ1_BACTU</name>
<dbReference type="GO" id="GO:0051536">
    <property type="term" value="F:iron-sulfur cluster binding"/>
    <property type="evidence" value="ECO:0007669"/>
    <property type="project" value="InterPro"/>
</dbReference>
<dbReference type="Pfam" id="PF13186">
    <property type="entry name" value="SPASM"/>
    <property type="match status" value="1"/>
</dbReference>
<dbReference type="InterPro" id="IPR023885">
    <property type="entry name" value="4Fe4S-binding_SPASM_dom"/>
</dbReference>
<dbReference type="InterPro" id="IPR007197">
    <property type="entry name" value="rSAM"/>
</dbReference>
<feature type="domain" description="Radical SAM core" evidence="1">
    <location>
        <begin position="14"/>
        <end position="142"/>
    </location>
</feature>
<dbReference type="PANTHER" id="PTHR11228">
    <property type="entry name" value="RADICAL SAM DOMAIN PROTEIN"/>
    <property type="match status" value="1"/>
</dbReference>
<dbReference type="PANTHER" id="PTHR11228:SF7">
    <property type="entry name" value="PQQA PEPTIDE CYCLASE"/>
    <property type="match status" value="1"/>
</dbReference>